<reference evidence="1 2" key="1">
    <citation type="submission" date="2023-10" db="EMBL/GenBank/DDBJ databases">
        <title>Genome-Wide Identification Analysis in wild type Solanum Pinnatisectum Reveals Some Genes Defensing Phytophthora Infestans.</title>
        <authorList>
            <person name="Sun C."/>
        </authorList>
    </citation>
    <scope>NUCLEOTIDE SEQUENCE [LARGE SCALE GENOMIC DNA]</scope>
    <source>
        <strain evidence="1">LQN</strain>
        <tissue evidence="1">Leaf</tissue>
    </source>
</reference>
<proteinExistence type="predicted"/>
<protein>
    <submittedName>
        <fullName evidence="1">Uncharacterized protein</fullName>
    </submittedName>
</protein>
<evidence type="ECO:0000313" key="1">
    <source>
        <dbReference type="EMBL" id="KAK4726860.1"/>
    </source>
</evidence>
<sequence length="76" mass="8557">MDRVEGNEPTKALPNFSATQVLQDTFVHIPEFLEGMSQAGAFPVTFDASQTRVRGRTLDMMVSPYSRNLELRKLLV</sequence>
<keyword evidence="2" id="KW-1185">Reference proteome</keyword>
<name>A0AAV9LR00_9SOLN</name>
<comment type="caution">
    <text evidence="1">The sequence shown here is derived from an EMBL/GenBank/DDBJ whole genome shotgun (WGS) entry which is preliminary data.</text>
</comment>
<dbReference type="AlphaFoldDB" id="A0AAV9LR00"/>
<accession>A0AAV9LR00</accession>
<dbReference type="Proteomes" id="UP001311915">
    <property type="component" value="Unassembled WGS sequence"/>
</dbReference>
<evidence type="ECO:0000313" key="2">
    <source>
        <dbReference type="Proteomes" id="UP001311915"/>
    </source>
</evidence>
<gene>
    <name evidence="1" type="ORF">R3W88_031777</name>
</gene>
<dbReference type="EMBL" id="JAWPEI010000005">
    <property type="protein sequence ID" value="KAK4726860.1"/>
    <property type="molecule type" value="Genomic_DNA"/>
</dbReference>
<organism evidence="1 2">
    <name type="scientific">Solanum pinnatisectum</name>
    <name type="common">tansyleaf nightshade</name>
    <dbReference type="NCBI Taxonomy" id="50273"/>
    <lineage>
        <taxon>Eukaryota</taxon>
        <taxon>Viridiplantae</taxon>
        <taxon>Streptophyta</taxon>
        <taxon>Embryophyta</taxon>
        <taxon>Tracheophyta</taxon>
        <taxon>Spermatophyta</taxon>
        <taxon>Magnoliopsida</taxon>
        <taxon>eudicotyledons</taxon>
        <taxon>Gunneridae</taxon>
        <taxon>Pentapetalae</taxon>
        <taxon>asterids</taxon>
        <taxon>lamiids</taxon>
        <taxon>Solanales</taxon>
        <taxon>Solanaceae</taxon>
        <taxon>Solanoideae</taxon>
        <taxon>Solaneae</taxon>
        <taxon>Solanum</taxon>
    </lineage>
</organism>